<keyword evidence="2" id="KW-1185">Reference proteome</keyword>
<dbReference type="Proteomes" id="UP001056291">
    <property type="component" value="Chromosome"/>
</dbReference>
<dbReference type="RefSeq" id="WP_251933237.1">
    <property type="nucleotide sequence ID" value="NZ_CP098747.1"/>
</dbReference>
<proteinExistence type="predicted"/>
<evidence type="ECO:0000313" key="2">
    <source>
        <dbReference type="Proteomes" id="UP001056291"/>
    </source>
</evidence>
<dbReference type="EMBL" id="CP098747">
    <property type="protein sequence ID" value="USG60356.1"/>
    <property type="molecule type" value="Genomic_DNA"/>
</dbReference>
<organism evidence="1 2">
    <name type="scientific">Sneathiella marina</name>
    <dbReference type="NCBI Taxonomy" id="2950108"/>
    <lineage>
        <taxon>Bacteria</taxon>
        <taxon>Pseudomonadati</taxon>
        <taxon>Pseudomonadota</taxon>
        <taxon>Alphaproteobacteria</taxon>
        <taxon>Sneathiellales</taxon>
        <taxon>Sneathiellaceae</taxon>
        <taxon>Sneathiella</taxon>
    </lineage>
</organism>
<gene>
    <name evidence="1" type="ORF">NBZ79_14385</name>
</gene>
<protein>
    <submittedName>
        <fullName evidence="1">Uncharacterized protein</fullName>
    </submittedName>
</protein>
<name>A0ABY4W6T3_9PROT</name>
<sequence>MRDEIKTTWIIAGLLVAVMGLSSLLADSSNVLAQNELDITSVATGTVVAKKITEKDDTCGWVGSLFSKS</sequence>
<accession>A0ABY4W6T3</accession>
<evidence type="ECO:0000313" key="1">
    <source>
        <dbReference type="EMBL" id="USG60356.1"/>
    </source>
</evidence>
<reference evidence="1" key="1">
    <citation type="submission" date="2022-06" db="EMBL/GenBank/DDBJ databases">
        <title>Sneathiella actinostolidae sp. nov., isolated from a sea anemonein the Western Pacific Ocean.</title>
        <authorList>
            <person name="Wei M.J."/>
        </authorList>
    </citation>
    <scope>NUCLEOTIDE SEQUENCE</scope>
    <source>
        <strain evidence="1">PHK-P5</strain>
    </source>
</reference>